<dbReference type="Proteomes" id="UP000494214">
    <property type="component" value="Unassembled WGS sequence"/>
</dbReference>
<dbReference type="EMBL" id="CADIJM010000014">
    <property type="protein sequence ID" value="CAB3729722.1"/>
    <property type="molecule type" value="Genomic_DNA"/>
</dbReference>
<proteinExistence type="predicted"/>
<dbReference type="AlphaFoldDB" id="A0A6S7APW2"/>
<organism evidence="1 2">
    <name type="scientific">Achromobacter animicus</name>
    <dbReference type="NCBI Taxonomy" id="1389935"/>
    <lineage>
        <taxon>Bacteria</taxon>
        <taxon>Pseudomonadati</taxon>
        <taxon>Pseudomonadota</taxon>
        <taxon>Betaproteobacteria</taxon>
        <taxon>Burkholderiales</taxon>
        <taxon>Alcaligenaceae</taxon>
        <taxon>Achromobacter</taxon>
    </lineage>
</organism>
<gene>
    <name evidence="1" type="ORF">LMG26690_04670</name>
</gene>
<protein>
    <recommendedName>
        <fullName evidence="3">3-deoxy-D-arabino-heptulosonate 7-phosphate synthase</fullName>
    </recommendedName>
</protein>
<sequence length="467" mass="49812">MPSALPHSLLDLTLRAIPRRYRVGPLPAARSGLEVSDPATALAIAIEQARVALSADAAPSSACERLFVDALSQLIRDALRESGGDSAFRAMVLRHQSPLVREYASLSAHAQADRRAVRTAVDAFAHPGKRRGMPAGPLGDALTSLHAAAAAEDWAVLTQGAERLLAAQPSDAATSPAISAPLERLLKDPALARLRRMETLSTDPLVQRYQHFWQRQGPRPGTPQAAAQGLDARRRGIAVEALAKGAIAAMATQLAQRTGESYRVVTSMHVPASIPGNADRAKTEWDVALLRQSAGDAAAPVWDVCLLVEAKASTDAATTDLPRLLRGLRLLAHADAQTIYVFESHQGPVRLRGAALAALSADDADLARTILYFSDAPADTAPRLLNAAGRMQLLSAQESLDFASALASGEAPDASALSPVWQQLLVSPRWRAVLNQFALLRQVRELMVHVDDMHTAITRLGQDRAGT</sequence>
<keyword evidence="2" id="KW-1185">Reference proteome</keyword>
<dbReference type="RefSeq" id="WP_175125249.1">
    <property type="nucleotide sequence ID" value="NZ_CADIJM010000014.1"/>
</dbReference>
<evidence type="ECO:0000313" key="2">
    <source>
        <dbReference type="Proteomes" id="UP000494214"/>
    </source>
</evidence>
<accession>A0A6S7APW2</accession>
<evidence type="ECO:0000313" key="1">
    <source>
        <dbReference type="EMBL" id="CAB3729722.1"/>
    </source>
</evidence>
<name>A0A6S7APW2_9BURK</name>
<evidence type="ECO:0008006" key="3">
    <source>
        <dbReference type="Google" id="ProtNLM"/>
    </source>
</evidence>
<reference evidence="1 2" key="1">
    <citation type="submission" date="2020-04" db="EMBL/GenBank/DDBJ databases">
        <authorList>
            <person name="De Canck E."/>
        </authorList>
    </citation>
    <scope>NUCLEOTIDE SEQUENCE [LARGE SCALE GENOMIC DNA]</scope>
    <source>
        <strain evidence="1 2">LMG 26690</strain>
    </source>
</reference>